<organism evidence="6 7">
    <name type="scientific">Chitinophaga niabensis</name>
    <dbReference type="NCBI Taxonomy" id="536979"/>
    <lineage>
        <taxon>Bacteria</taxon>
        <taxon>Pseudomonadati</taxon>
        <taxon>Bacteroidota</taxon>
        <taxon>Chitinophagia</taxon>
        <taxon>Chitinophagales</taxon>
        <taxon>Chitinophagaceae</taxon>
        <taxon>Chitinophaga</taxon>
    </lineage>
</organism>
<evidence type="ECO:0000256" key="1">
    <source>
        <dbReference type="ARBA" id="ARBA00004442"/>
    </source>
</evidence>
<keyword evidence="4" id="KW-0732">Signal</keyword>
<protein>
    <submittedName>
        <fullName evidence="6">CarboxypepD_reg-like domain-containing protein</fullName>
    </submittedName>
</protein>
<dbReference type="SUPFAM" id="SSF56935">
    <property type="entry name" value="Porins"/>
    <property type="match status" value="1"/>
</dbReference>
<dbReference type="OrthoDB" id="1086219at2"/>
<keyword evidence="3" id="KW-0998">Cell outer membrane</keyword>
<dbReference type="InterPro" id="IPR036942">
    <property type="entry name" value="Beta-barrel_TonB_sf"/>
</dbReference>
<name>A0A1N6DAM3_9BACT</name>
<evidence type="ECO:0000259" key="5">
    <source>
        <dbReference type="Pfam" id="PF14905"/>
    </source>
</evidence>
<dbReference type="InterPro" id="IPR041700">
    <property type="entry name" value="OMP_b-brl_3"/>
</dbReference>
<dbReference type="RefSeq" id="WP_074237668.1">
    <property type="nucleotide sequence ID" value="NZ_FSRA01000001.1"/>
</dbReference>
<feature type="domain" description="Outer membrane protein beta-barrel" evidence="5">
    <location>
        <begin position="754"/>
        <end position="894"/>
    </location>
</feature>
<evidence type="ECO:0000313" key="6">
    <source>
        <dbReference type="EMBL" id="SIN67852.1"/>
    </source>
</evidence>
<dbReference type="Gene3D" id="2.60.40.1120">
    <property type="entry name" value="Carboxypeptidase-like, regulatory domain"/>
    <property type="match status" value="1"/>
</dbReference>
<feature type="domain" description="Outer membrane protein beta-barrel" evidence="5">
    <location>
        <begin position="450"/>
        <end position="749"/>
    </location>
</feature>
<dbReference type="STRING" id="536979.SAMN04488055_0547"/>
<keyword evidence="2" id="KW-0472">Membrane</keyword>
<dbReference type="Gene3D" id="2.40.170.20">
    <property type="entry name" value="TonB-dependent receptor, beta-barrel domain"/>
    <property type="match status" value="1"/>
</dbReference>
<evidence type="ECO:0000256" key="2">
    <source>
        <dbReference type="ARBA" id="ARBA00023136"/>
    </source>
</evidence>
<evidence type="ECO:0000256" key="4">
    <source>
        <dbReference type="SAM" id="SignalP"/>
    </source>
</evidence>
<reference evidence="6 7" key="1">
    <citation type="submission" date="2016-11" db="EMBL/GenBank/DDBJ databases">
        <authorList>
            <person name="Jaros S."/>
            <person name="Januszkiewicz K."/>
            <person name="Wedrychowicz H."/>
        </authorList>
    </citation>
    <scope>NUCLEOTIDE SEQUENCE [LARGE SCALE GENOMIC DNA]</scope>
    <source>
        <strain evidence="6 7">DSM 24787</strain>
    </source>
</reference>
<sequence length="904" mass="101120">MKQLYFSSLLLLLSISLQAQVVADSTSRKPLAGASVLVTGAKDTSIITGNDGRFSITGFPRGDYGITLSYLGYPTHRTRFNIPGALPDTLFLSARGRDLKEVVVINDAPAISMKGDTIEYNADKFKTKDNAVVEDLLQKLPGIRVDRDGSIRAQGQAVQQVLVDGKEFFGNDPTVATKNLPADLISKVQVLDKQSEMAEFTGIADGNKKKVINLVTKKDRKRGLFGNVSGSLGDHDRYEAGANVNSFSGERQLSLLAKTNNVNRSGFTGGELLQMMMKDPGMADNLPPFVYAELMKMKGVKIDVSGGDISSLLRPVGYTDVRYGGINFNNDWDKLKWRSSYFHNGSDSRNTFARDRQNFLADTSYVYQQEGTTRNRNDEHRLEMSAEYKLNDRNTIKVSPKLNRGTYANNQQEQYRSFSTDRKTLLNEGTQATSSASTNDHAGVNILLMHRFARKGRTMAVSFSPGYYRNRFSSLNHTRSRYYNVPGTEGLDQETNSTSTSGTFSGSINYTEPLSKTLSLQLTEEAYYNGSATDKIVKDINTKAIDERFSDNYSTASFRNRADVLLSARYKKLEFSAGTAFEQHKLDGLSSRKGYEVEKDFTALLPHLYLQYRFSNLRKLELNYNTSASMPGMEQLQPLEDNSVAMVTRKGNPDLQQSSDHRISLSFTNNSKDQQRSQYLRMQYNLGRQKIVDQVMLDASTGRQLIAPINVNGNYDAGMDAGFSFPAGQSGSYINFGAGVFYTKNTGYTNGLPNYATSWVFRPEAGYSAYFGKNISLQVKGNASYNNRRFDQRKEQSWSFNYNISPMFTLPARMVLELEWDGYANTGLAAGYNISVYLLHISLTKQLGKNFSLRLDGRDLLNQNKSIQRTSGNGYLEDVRNNMLGRYGMLGIIYKLKFFPKPKA</sequence>
<keyword evidence="7" id="KW-1185">Reference proteome</keyword>
<accession>A0A1N6DAM3</accession>
<dbReference type="Proteomes" id="UP000185003">
    <property type="component" value="Unassembled WGS sequence"/>
</dbReference>
<dbReference type="Pfam" id="PF14905">
    <property type="entry name" value="OMP_b-brl_3"/>
    <property type="match status" value="2"/>
</dbReference>
<feature type="chain" id="PRO_5009935440" evidence="4">
    <location>
        <begin position="20"/>
        <end position="904"/>
    </location>
</feature>
<dbReference type="EMBL" id="FSRA01000001">
    <property type="protein sequence ID" value="SIN67852.1"/>
    <property type="molecule type" value="Genomic_DNA"/>
</dbReference>
<dbReference type="SUPFAM" id="SSF49464">
    <property type="entry name" value="Carboxypeptidase regulatory domain-like"/>
    <property type="match status" value="1"/>
</dbReference>
<proteinExistence type="predicted"/>
<dbReference type="GO" id="GO:0009279">
    <property type="term" value="C:cell outer membrane"/>
    <property type="evidence" value="ECO:0007669"/>
    <property type="project" value="UniProtKB-SubCell"/>
</dbReference>
<dbReference type="InterPro" id="IPR008969">
    <property type="entry name" value="CarboxyPept-like_regulatory"/>
</dbReference>
<dbReference type="Pfam" id="PF13715">
    <property type="entry name" value="CarbopepD_reg_2"/>
    <property type="match status" value="1"/>
</dbReference>
<gene>
    <name evidence="6" type="ORF">SAMN04488055_0547</name>
</gene>
<evidence type="ECO:0000256" key="3">
    <source>
        <dbReference type="ARBA" id="ARBA00023237"/>
    </source>
</evidence>
<evidence type="ECO:0000313" key="7">
    <source>
        <dbReference type="Proteomes" id="UP000185003"/>
    </source>
</evidence>
<feature type="signal peptide" evidence="4">
    <location>
        <begin position="1"/>
        <end position="19"/>
    </location>
</feature>
<dbReference type="AlphaFoldDB" id="A0A1N6DAM3"/>
<comment type="subcellular location">
    <subcellularLocation>
        <location evidence="1">Cell outer membrane</location>
    </subcellularLocation>
</comment>